<evidence type="ECO:0000313" key="1">
    <source>
        <dbReference type="EMBL" id="MDG4721604.1"/>
    </source>
</evidence>
<keyword evidence="2" id="KW-1185">Reference proteome</keyword>
<name>A0ABT6GIP8_9PROT</name>
<dbReference type="Proteomes" id="UP001529180">
    <property type="component" value="Unassembled WGS sequence"/>
</dbReference>
<protein>
    <submittedName>
        <fullName evidence="1">Uncharacterized protein</fullName>
    </submittedName>
</protein>
<dbReference type="RefSeq" id="WP_278007053.1">
    <property type="nucleotide sequence ID" value="NZ_JARSBO010000014.1"/>
</dbReference>
<dbReference type="EMBL" id="JARSBO010000014">
    <property type="protein sequence ID" value="MDG4721604.1"/>
    <property type="molecule type" value="Genomic_DNA"/>
</dbReference>
<proteinExistence type="predicted"/>
<accession>A0ABT6GIP8</accession>
<evidence type="ECO:0000313" key="2">
    <source>
        <dbReference type="Proteomes" id="UP001529180"/>
    </source>
</evidence>
<sequence length="148" mass="16333">MSENNPMGSDATKHDVGIAYRRLKAFCDASEFADADVIMSHSQYSDDLTVKGKVNLVFGDICDVLSAIKTQSAEIERLRAVIVDLAVALNENLDDDPCWTDHHGYCQAHHLDDTNEDGCRVENGRKLYDKIKAEFIEGDTEQALKGGA</sequence>
<comment type="caution">
    <text evidence="1">The sequence shown here is derived from an EMBL/GenBank/DDBJ whole genome shotgun (WGS) entry which is preliminary data.</text>
</comment>
<organism evidence="1 2">
    <name type="scientific">Thalassospira aquimaris</name>
    <dbReference type="NCBI Taxonomy" id="3037796"/>
    <lineage>
        <taxon>Bacteria</taxon>
        <taxon>Pseudomonadati</taxon>
        <taxon>Pseudomonadota</taxon>
        <taxon>Alphaproteobacteria</taxon>
        <taxon>Rhodospirillales</taxon>
        <taxon>Thalassospiraceae</taxon>
        <taxon>Thalassospira</taxon>
    </lineage>
</organism>
<reference evidence="1 2" key="1">
    <citation type="submission" date="2023-03" db="EMBL/GenBank/DDBJ databases">
        <title>Strain FZY0004 represents a novel species in the genus Thalassospira isolated from seawater.</title>
        <authorList>
            <person name="Fu Z.-Y."/>
        </authorList>
    </citation>
    <scope>NUCLEOTIDE SEQUENCE [LARGE SCALE GENOMIC DNA]</scope>
    <source>
        <strain evidence="1 2">FZY0004</strain>
    </source>
</reference>
<gene>
    <name evidence="1" type="ORF">P7680_21550</name>
</gene>